<keyword evidence="1" id="KW-0812">Transmembrane</keyword>
<dbReference type="PANTHER" id="PTHR20992:SF9">
    <property type="entry name" value="AT15442P-RELATED"/>
    <property type="match status" value="1"/>
</dbReference>
<organism evidence="2 3">
    <name type="scientific">Halovenus rubra</name>
    <dbReference type="NCBI Taxonomy" id="869890"/>
    <lineage>
        <taxon>Archaea</taxon>
        <taxon>Methanobacteriati</taxon>
        <taxon>Methanobacteriota</taxon>
        <taxon>Stenosarchaea group</taxon>
        <taxon>Halobacteria</taxon>
        <taxon>Halobacteriales</taxon>
        <taxon>Haloarculaceae</taxon>
        <taxon>Halovenus</taxon>
    </lineage>
</organism>
<dbReference type="Pfam" id="PF04087">
    <property type="entry name" value="DUF389"/>
    <property type="match status" value="1"/>
</dbReference>
<dbReference type="InterPro" id="IPR005240">
    <property type="entry name" value="DUF389"/>
</dbReference>
<feature type="transmembrane region" description="Helical" evidence="1">
    <location>
        <begin position="174"/>
        <end position="196"/>
    </location>
</feature>
<feature type="transmembrane region" description="Helical" evidence="1">
    <location>
        <begin position="317"/>
        <end position="337"/>
    </location>
</feature>
<dbReference type="Proteomes" id="UP001596414">
    <property type="component" value="Unassembled WGS sequence"/>
</dbReference>
<feature type="transmembrane region" description="Helical" evidence="1">
    <location>
        <begin position="140"/>
        <end position="162"/>
    </location>
</feature>
<feature type="transmembrane region" description="Helical" evidence="1">
    <location>
        <begin position="243"/>
        <end position="267"/>
    </location>
</feature>
<comment type="caution">
    <text evidence="2">The sequence shown here is derived from an EMBL/GenBank/DDBJ whole genome shotgun (WGS) entry which is preliminary data.</text>
</comment>
<feature type="transmembrane region" description="Helical" evidence="1">
    <location>
        <begin position="114"/>
        <end position="134"/>
    </location>
</feature>
<dbReference type="NCBIfam" id="TIGR00341">
    <property type="entry name" value="TIGR00341 family protein"/>
    <property type="match status" value="1"/>
</dbReference>
<feature type="transmembrane region" description="Helical" evidence="1">
    <location>
        <begin position="273"/>
        <end position="296"/>
    </location>
</feature>
<dbReference type="EMBL" id="JBHSZQ010000004">
    <property type="protein sequence ID" value="MFC7125218.1"/>
    <property type="molecule type" value="Genomic_DNA"/>
</dbReference>
<dbReference type="AlphaFoldDB" id="A0ABD5X5N0"/>
<reference evidence="2 3" key="1">
    <citation type="journal article" date="2014" name="Int. J. Syst. Evol. Microbiol.">
        <title>Complete genome sequence of Corynebacterium casei LMG S-19264T (=DSM 44701T), isolated from a smear-ripened cheese.</title>
        <authorList>
            <consortium name="US DOE Joint Genome Institute (JGI-PGF)"/>
            <person name="Walter F."/>
            <person name="Albersmeier A."/>
            <person name="Kalinowski J."/>
            <person name="Ruckert C."/>
        </authorList>
    </citation>
    <scope>NUCLEOTIDE SEQUENCE [LARGE SCALE GENOMIC DNA]</scope>
    <source>
        <strain evidence="2 3">CGMCC 4.7215</strain>
    </source>
</reference>
<evidence type="ECO:0000313" key="2">
    <source>
        <dbReference type="EMBL" id="MFC7125218.1"/>
    </source>
</evidence>
<proteinExistence type="predicted"/>
<evidence type="ECO:0000313" key="3">
    <source>
        <dbReference type="Proteomes" id="UP001596414"/>
    </source>
</evidence>
<keyword evidence="1" id="KW-0472">Membrane</keyword>
<protein>
    <submittedName>
        <fullName evidence="2">TIGR00341 family protein</fullName>
    </submittedName>
</protein>
<gene>
    <name evidence="2" type="ORF">ACFQJ7_04080</name>
</gene>
<dbReference type="PANTHER" id="PTHR20992">
    <property type="entry name" value="AT15442P-RELATED"/>
    <property type="match status" value="1"/>
</dbReference>
<evidence type="ECO:0000256" key="1">
    <source>
        <dbReference type="SAM" id="Phobius"/>
    </source>
</evidence>
<sequence>MRLVQITIPAGKRDQLLRSLDDDGIEYVVTDETSGREFDSVAYIPLPTTAVEPTLDSLREAGLDDTSFTVVLEANTVVSERFEALQEEYAEDQDEDRIARDELVSAASNLAPSLSTYIIMTVVSAVVATAGLLLDSAAVVVGSMVIAPLVGPALSASVGTVVNDREMFKRGVRLQIFGLGLAIVSAFVFAFVVRYAHLTAPVDDVTTVPEIHERVAPDFLMLAIAIGAGIAGIVSLTSGVSSALVGVMIAVALIPPAATVGIGLAWWQPRVSIGSGVLLLVNVLSINLASLVVLWYKGYRPQQWFLQDEARHALIKRVGTLAVAILILSAFLGGVTLDSFQRASTEDAIQAGAADAIERFDSGERLELVSVEVGYQRALPFQDPQNVVVTVGIPPGKSVSGLATLMGDRIRAESSRDIEIQVQYVQTEHA</sequence>
<accession>A0ABD5X5N0</accession>
<keyword evidence="1" id="KW-1133">Transmembrane helix</keyword>
<dbReference type="RefSeq" id="WP_267636217.1">
    <property type="nucleotide sequence ID" value="NZ_JAODIY010000004.1"/>
</dbReference>
<name>A0ABD5X5N0_9EURY</name>
<feature type="transmembrane region" description="Helical" evidence="1">
    <location>
        <begin position="216"/>
        <end position="236"/>
    </location>
</feature>